<feature type="region of interest" description="Disordered" evidence="1">
    <location>
        <begin position="143"/>
        <end position="163"/>
    </location>
</feature>
<name>A0A917L5H3_9PROT</name>
<reference evidence="2" key="2">
    <citation type="submission" date="2020-09" db="EMBL/GenBank/DDBJ databases">
        <authorList>
            <person name="Sun Q."/>
            <person name="Zhou Y."/>
        </authorList>
    </citation>
    <scope>NUCLEOTIDE SEQUENCE</scope>
    <source>
        <strain evidence="2">CGMCC 1.3617</strain>
    </source>
</reference>
<gene>
    <name evidence="2" type="ORF">GCM10011320_58580</name>
</gene>
<dbReference type="RefSeq" id="WP_188973577.1">
    <property type="nucleotide sequence ID" value="NZ_BMKW01000026.1"/>
</dbReference>
<protein>
    <recommendedName>
        <fullName evidence="4">PNPLA domain-containing protein</fullName>
    </recommendedName>
</protein>
<organism evidence="2 3">
    <name type="scientific">Neoroseomonas lacus</name>
    <dbReference type="NCBI Taxonomy" id="287609"/>
    <lineage>
        <taxon>Bacteria</taxon>
        <taxon>Pseudomonadati</taxon>
        <taxon>Pseudomonadota</taxon>
        <taxon>Alphaproteobacteria</taxon>
        <taxon>Acetobacterales</taxon>
        <taxon>Acetobacteraceae</taxon>
        <taxon>Neoroseomonas</taxon>
    </lineage>
</organism>
<dbReference type="Proteomes" id="UP000661507">
    <property type="component" value="Unassembled WGS sequence"/>
</dbReference>
<proteinExistence type="predicted"/>
<comment type="caution">
    <text evidence="2">The sequence shown here is derived from an EMBL/GenBank/DDBJ whole genome shotgun (WGS) entry which is preliminary data.</text>
</comment>
<evidence type="ECO:0000256" key="1">
    <source>
        <dbReference type="SAM" id="MobiDB-lite"/>
    </source>
</evidence>
<evidence type="ECO:0008006" key="4">
    <source>
        <dbReference type="Google" id="ProtNLM"/>
    </source>
</evidence>
<dbReference type="EMBL" id="BMKW01000026">
    <property type="protein sequence ID" value="GGJ43376.1"/>
    <property type="molecule type" value="Genomic_DNA"/>
</dbReference>
<keyword evidence="3" id="KW-1185">Reference proteome</keyword>
<dbReference type="InterPro" id="IPR016035">
    <property type="entry name" value="Acyl_Trfase/lysoPLipase"/>
</dbReference>
<evidence type="ECO:0000313" key="2">
    <source>
        <dbReference type="EMBL" id="GGJ43376.1"/>
    </source>
</evidence>
<dbReference type="SUPFAM" id="SSF52151">
    <property type="entry name" value="FabD/lysophospholipase-like"/>
    <property type="match status" value="1"/>
</dbReference>
<reference evidence="2" key="1">
    <citation type="journal article" date="2014" name="Int. J. Syst. Evol. Microbiol.">
        <title>Complete genome sequence of Corynebacterium casei LMG S-19264T (=DSM 44701T), isolated from a smear-ripened cheese.</title>
        <authorList>
            <consortium name="US DOE Joint Genome Institute (JGI-PGF)"/>
            <person name="Walter F."/>
            <person name="Albersmeier A."/>
            <person name="Kalinowski J."/>
            <person name="Ruckert C."/>
        </authorList>
    </citation>
    <scope>NUCLEOTIDE SEQUENCE</scope>
    <source>
        <strain evidence="2">CGMCC 1.3617</strain>
    </source>
</reference>
<sequence>MKDVDFAALKDSPVRLLISAVNVTTARLETFDSHVDDLTPDHLVAGGGLPPGLPWTVIGGKAYCGGNISNSPLDLAIDRSGRDGKRVFIVDQFSGERALPGNMMEVMMPRDEIVQSEPVRSHLHLRERTEAYRRLASHILSQLDPAKGPGHTAPRPGPADRRWRREYHHAVRTPAESARAHHPRLRFFRNCDRGQHRRRLRDRQSRLCGG</sequence>
<dbReference type="AlphaFoldDB" id="A0A917L5H3"/>
<accession>A0A917L5H3</accession>
<evidence type="ECO:0000313" key="3">
    <source>
        <dbReference type="Proteomes" id="UP000661507"/>
    </source>
</evidence>